<dbReference type="InterPro" id="IPR009003">
    <property type="entry name" value="Peptidase_S1_PA"/>
</dbReference>
<gene>
    <name evidence="6" type="ORF">NXF25_015090</name>
</gene>
<dbReference type="GO" id="GO:0004252">
    <property type="term" value="F:serine-type endopeptidase activity"/>
    <property type="evidence" value="ECO:0007669"/>
    <property type="project" value="InterPro"/>
</dbReference>
<keyword evidence="4" id="KW-1015">Disulfide bond</keyword>
<evidence type="ECO:0000259" key="5">
    <source>
        <dbReference type="PROSITE" id="PS50240"/>
    </source>
</evidence>
<evidence type="ECO:0000256" key="1">
    <source>
        <dbReference type="ARBA" id="ARBA00004613"/>
    </source>
</evidence>
<evidence type="ECO:0000313" key="7">
    <source>
        <dbReference type="Proteomes" id="UP001474421"/>
    </source>
</evidence>
<comment type="caution">
    <text evidence="6">The sequence shown here is derived from an EMBL/GenBank/DDBJ whole genome shotgun (WGS) entry which is preliminary data.</text>
</comment>
<protein>
    <submittedName>
        <fullName evidence="6">Kallikrein-CohLL-4</fullName>
    </submittedName>
</protein>
<evidence type="ECO:0000256" key="4">
    <source>
        <dbReference type="ARBA" id="ARBA00023157"/>
    </source>
</evidence>
<dbReference type="GO" id="GO:0005576">
    <property type="term" value="C:extracellular region"/>
    <property type="evidence" value="ECO:0007669"/>
    <property type="project" value="UniProtKB-SubCell"/>
</dbReference>
<accession>A0AAW1AXM7</accession>
<evidence type="ECO:0000256" key="3">
    <source>
        <dbReference type="ARBA" id="ARBA00022525"/>
    </source>
</evidence>
<dbReference type="PANTHER" id="PTHR24271:SF47">
    <property type="entry name" value="KALLIKREIN-1"/>
    <property type="match status" value="1"/>
</dbReference>
<dbReference type="PROSITE" id="PS50240">
    <property type="entry name" value="TRYPSIN_DOM"/>
    <property type="match status" value="1"/>
</dbReference>
<dbReference type="GO" id="GO:0030141">
    <property type="term" value="C:secretory granule"/>
    <property type="evidence" value="ECO:0007669"/>
    <property type="project" value="TreeGrafter"/>
</dbReference>
<keyword evidence="7" id="KW-1185">Reference proteome</keyword>
<comment type="subunit">
    <text evidence="2">Monomer.</text>
</comment>
<organism evidence="6 7">
    <name type="scientific">Crotalus adamanteus</name>
    <name type="common">Eastern diamondback rattlesnake</name>
    <dbReference type="NCBI Taxonomy" id="8729"/>
    <lineage>
        <taxon>Eukaryota</taxon>
        <taxon>Metazoa</taxon>
        <taxon>Chordata</taxon>
        <taxon>Craniata</taxon>
        <taxon>Vertebrata</taxon>
        <taxon>Euteleostomi</taxon>
        <taxon>Lepidosauria</taxon>
        <taxon>Squamata</taxon>
        <taxon>Bifurcata</taxon>
        <taxon>Unidentata</taxon>
        <taxon>Episquamata</taxon>
        <taxon>Toxicofera</taxon>
        <taxon>Serpentes</taxon>
        <taxon>Colubroidea</taxon>
        <taxon>Viperidae</taxon>
        <taxon>Crotalinae</taxon>
        <taxon>Crotalus</taxon>
    </lineage>
</organism>
<dbReference type="SUPFAM" id="SSF50494">
    <property type="entry name" value="Trypsin-like serine proteases"/>
    <property type="match status" value="1"/>
</dbReference>
<dbReference type="InterPro" id="IPR001254">
    <property type="entry name" value="Trypsin_dom"/>
</dbReference>
<dbReference type="AlphaFoldDB" id="A0AAW1AXM7"/>
<reference evidence="6 7" key="1">
    <citation type="journal article" date="2024" name="Proc. Natl. Acad. Sci. U.S.A.">
        <title>The genetic regulatory architecture and epigenomic basis for age-related changes in rattlesnake venom.</title>
        <authorList>
            <person name="Hogan M.P."/>
            <person name="Holding M.L."/>
            <person name="Nystrom G.S."/>
            <person name="Colston T.J."/>
            <person name="Bartlett D.A."/>
            <person name="Mason A.J."/>
            <person name="Ellsworth S.A."/>
            <person name="Rautsaw R.M."/>
            <person name="Lawrence K.C."/>
            <person name="Strickland J.L."/>
            <person name="He B."/>
            <person name="Fraser P."/>
            <person name="Margres M.J."/>
            <person name="Gilbert D.M."/>
            <person name="Gibbs H.L."/>
            <person name="Parkinson C.L."/>
            <person name="Rokyta D.R."/>
        </authorList>
    </citation>
    <scope>NUCLEOTIDE SEQUENCE [LARGE SCALE GENOMIC DNA]</scope>
    <source>
        <strain evidence="6">DRR0105</strain>
    </source>
</reference>
<evidence type="ECO:0000256" key="2">
    <source>
        <dbReference type="ARBA" id="ARBA00011245"/>
    </source>
</evidence>
<feature type="domain" description="Peptidase S1" evidence="5">
    <location>
        <begin position="1"/>
        <end position="127"/>
    </location>
</feature>
<proteinExistence type="predicted"/>
<dbReference type="Pfam" id="PF00089">
    <property type="entry name" value="Trypsin"/>
    <property type="match status" value="1"/>
</dbReference>
<dbReference type="InterPro" id="IPR043504">
    <property type="entry name" value="Peptidase_S1_PA_chymotrypsin"/>
</dbReference>
<dbReference type="PANTHER" id="PTHR24271">
    <property type="entry name" value="KALLIKREIN-RELATED"/>
    <property type="match status" value="1"/>
</dbReference>
<comment type="subcellular location">
    <subcellularLocation>
        <location evidence="1">Secreted</location>
    </subcellularLocation>
</comment>
<dbReference type="EMBL" id="JAOTOJ010000011">
    <property type="protein sequence ID" value="KAK9394562.1"/>
    <property type="molecule type" value="Genomic_DNA"/>
</dbReference>
<evidence type="ECO:0000313" key="6">
    <source>
        <dbReference type="EMBL" id="KAK9394562.1"/>
    </source>
</evidence>
<keyword evidence="3" id="KW-0964">Secreted</keyword>
<name>A0AAW1AXM7_CROAD</name>
<sequence>MLIRLKRPVNNSPHIVTLSLPSNPPSLGSVCRIMGWGTISATKETYPDVAHYAKINVLDYEVCRTAHGGLPATSRTLCAGILQGGKDSCKVSRFPDFSILVILVGVTQGVKFFYKYPGLGNMEVKHWGLYVNGRWEGIVCSTFHS</sequence>
<dbReference type="Gene3D" id="2.40.10.10">
    <property type="entry name" value="Trypsin-like serine proteases"/>
    <property type="match status" value="2"/>
</dbReference>
<dbReference type="Proteomes" id="UP001474421">
    <property type="component" value="Unassembled WGS sequence"/>
</dbReference>
<dbReference type="GO" id="GO:0006508">
    <property type="term" value="P:proteolysis"/>
    <property type="evidence" value="ECO:0007669"/>
    <property type="project" value="InterPro"/>
</dbReference>